<dbReference type="EMBL" id="LSRX01001352">
    <property type="protein sequence ID" value="OLP80719.1"/>
    <property type="molecule type" value="Genomic_DNA"/>
</dbReference>
<feature type="compositionally biased region" description="Basic and acidic residues" evidence="1">
    <location>
        <begin position="26"/>
        <end position="51"/>
    </location>
</feature>
<feature type="compositionally biased region" description="Polar residues" evidence="1">
    <location>
        <begin position="372"/>
        <end position="382"/>
    </location>
</feature>
<feature type="signal peptide" evidence="2">
    <location>
        <begin position="1"/>
        <end position="25"/>
    </location>
</feature>
<organism evidence="3 4">
    <name type="scientific">Symbiodinium microadriaticum</name>
    <name type="common">Dinoflagellate</name>
    <name type="synonym">Zooxanthella microadriatica</name>
    <dbReference type="NCBI Taxonomy" id="2951"/>
    <lineage>
        <taxon>Eukaryota</taxon>
        <taxon>Sar</taxon>
        <taxon>Alveolata</taxon>
        <taxon>Dinophyceae</taxon>
        <taxon>Suessiales</taxon>
        <taxon>Symbiodiniaceae</taxon>
        <taxon>Symbiodinium</taxon>
    </lineage>
</organism>
<feature type="compositionally biased region" description="Pro residues" evidence="1">
    <location>
        <begin position="317"/>
        <end position="361"/>
    </location>
</feature>
<feature type="region of interest" description="Disordered" evidence="1">
    <location>
        <begin position="233"/>
        <end position="382"/>
    </location>
</feature>
<protein>
    <submittedName>
        <fullName evidence="3">Uncharacterized protein</fullName>
    </submittedName>
</protein>
<proteinExistence type="predicted"/>
<evidence type="ECO:0000313" key="4">
    <source>
        <dbReference type="Proteomes" id="UP000186817"/>
    </source>
</evidence>
<evidence type="ECO:0000256" key="1">
    <source>
        <dbReference type="SAM" id="MobiDB-lite"/>
    </source>
</evidence>
<feature type="region of interest" description="Disordered" evidence="1">
    <location>
        <begin position="111"/>
        <end position="131"/>
    </location>
</feature>
<feature type="region of interest" description="Disordered" evidence="1">
    <location>
        <begin position="599"/>
        <end position="620"/>
    </location>
</feature>
<comment type="caution">
    <text evidence="3">The sequence shown here is derived from an EMBL/GenBank/DDBJ whole genome shotgun (WGS) entry which is preliminary data.</text>
</comment>
<feature type="compositionally biased region" description="Low complexity" evidence="1">
    <location>
        <begin position="237"/>
        <end position="254"/>
    </location>
</feature>
<evidence type="ECO:0000313" key="3">
    <source>
        <dbReference type="EMBL" id="OLP80719.1"/>
    </source>
</evidence>
<evidence type="ECO:0000256" key="2">
    <source>
        <dbReference type="SAM" id="SignalP"/>
    </source>
</evidence>
<feature type="region of interest" description="Disordered" evidence="1">
    <location>
        <begin position="168"/>
        <end position="200"/>
    </location>
</feature>
<gene>
    <name evidence="3" type="ORF">AK812_SmicGene38822</name>
</gene>
<keyword evidence="4" id="KW-1185">Reference proteome</keyword>
<feature type="region of interest" description="Disordered" evidence="1">
    <location>
        <begin position="562"/>
        <end position="586"/>
    </location>
</feature>
<feature type="region of interest" description="Disordered" evidence="1">
    <location>
        <begin position="25"/>
        <end position="53"/>
    </location>
</feature>
<feature type="compositionally biased region" description="Basic and acidic residues" evidence="1">
    <location>
        <begin position="168"/>
        <end position="190"/>
    </location>
</feature>
<dbReference type="AlphaFoldDB" id="A0A1Q9CCQ5"/>
<dbReference type="OrthoDB" id="437079at2759"/>
<feature type="chain" id="PRO_5012525528" evidence="2">
    <location>
        <begin position="26"/>
        <end position="692"/>
    </location>
</feature>
<sequence length="692" mass="78154">MELIELIVLMVLVFMGMHFMQMTRNGHNDETASNKKKKEDSEEDNTKVTREDLEEAAQRAVAAKVSKNDAMKRRLHDAENSLVQTDMRLKAFVQDLADLKELTQELRALQRMDSKEPSDTEEANETDKTLKEMKRDANILRLRMTKVEDDCKNAMRALEFQMTRLRQDQETLRDEQDKIREGQEKEKDFPKSSLGKNKMVESNSPIMEARMQDLLGMQETAKLRRLAVTLLRQAKEASSSSTGPKAASSSSTESTEPKHDPPAAQPQQQTIPPATQQQQQQQTVPPPTQQQQWTVPPPTQQQQWTTPPPTQQQQGTMPPPSKTKAPPPMPPPADPPAPWDQPTPPPTYPAGPWGTVPPPTTPMRDVLPPEVTSAQEPSSRQLQLQGARWWADALARSTDSSFLDRWMEDFGKKERKALASVGAIRKAKWPVHNSTAFKGRDGTEYADISNYWYARVLDRMFVLSDHLRNCNDATKGDIVEAGLGAVYLVLDESGLPDNNLRLKAGQGSCMVLTTHEDTDKKKWKYQQWKGHVKFLYCSRGVERHVKFLYVTLPMDEELIGGEQEQEQARKSGTVESFGPPPPPDPVDVIPVHLRTAAARTNIEQRHRNSKSDGQPAATRTESHRDFVLVAEGDVKFLFIYVHLHLPAPAPATREVALPLSTFVAFLQFLYERNSRKATKVERPQAFARTQVM</sequence>
<dbReference type="Proteomes" id="UP000186817">
    <property type="component" value="Unassembled WGS sequence"/>
</dbReference>
<keyword evidence="2" id="KW-0732">Signal</keyword>
<feature type="compositionally biased region" description="Low complexity" evidence="1">
    <location>
        <begin position="265"/>
        <end position="316"/>
    </location>
</feature>
<accession>A0A1Q9CCQ5</accession>
<reference evidence="3 4" key="1">
    <citation type="submission" date="2016-02" db="EMBL/GenBank/DDBJ databases">
        <title>Genome analysis of coral dinoflagellate symbionts highlights evolutionary adaptations to a symbiotic lifestyle.</title>
        <authorList>
            <person name="Aranda M."/>
            <person name="Li Y."/>
            <person name="Liew Y.J."/>
            <person name="Baumgarten S."/>
            <person name="Simakov O."/>
            <person name="Wilson M."/>
            <person name="Piel J."/>
            <person name="Ashoor H."/>
            <person name="Bougouffa S."/>
            <person name="Bajic V.B."/>
            <person name="Ryu T."/>
            <person name="Ravasi T."/>
            <person name="Bayer T."/>
            <person name="Micklem G."/>
            <person name="Kim H."/>
            <person name="Bhak J."/>
            <person name="Lajeunesse T.C."/>
            <person name="Voolstra C.R."/>
        </authorList>
    </citation>
    <scope>NUCLEOTIDE SEQUENCE [LARGE SCALE GENOMIC DNA]</scope>
    <source>
        <strain evidence="3 4">CCMP2467</strain>
    </source>
</reference>
<name>A0A1Q9CCQ5_SYMMI</name>